<dbReference type="Gene3D" id="3.40.1440.10">
    <property type="entry name" value="GIY-YIG endonuclease"/>
    <property type="match status" value="1"/>
</dbReference>
<dbReference type="InterPro" id="IPR000305">
    <property type="entry name" value="GIY-YIG_endonuc"/>
</dbReference>
<dbReference type="GO" id="GO:0004519">
    <property type="term" value="F:endonuclease activity"/>
    <property type="evidence" value="ECO:0007669"/>
    <property type="project" value="UniProtKB-KW"/>
</dbReference>
<sequence length="246" mass="29045">MKSGIYLIENVINNKKYVGQSLNVAYRISKHKCCLRKNTHENQYLQRSFVKYGEENFQFTILEYCEVEMLDEREVFYINFFDSMNFEKGFNLESGGNLGKIVSESTREKKRGENNPMYNKKATEKTRLKMKVSSRGKNAKLTDLDVVKVKELLIKGLQQKEIANMFSVNLSTINKIATFKNWGYIRPDLNQKYLQVKEEREKILIENTIHLLNQGYSFRKIEEILNVDRRKLREIKIITDNTEITK</sequence>
<organism evidence="3 4">
    <name type="scientific">Bacillus cereus (strain ZK / E33L)</name>
    <dbReference type="NCBI Taxonomy" id="288681"/>
    <lineage>
        <taxon>Bacteria</taxon>
        <taxon>Bacillati</taxon>
        <taxon>Bacillota</taxon>
        <taxon>Bacilli</taxon>
        <taxon>Bacillales</taxon>
        <taxon>Bacillaceae</taxon>
        <taxon>Bacillus</taxon>
        <taxon>Bacillus cereus group</taxon>
    </lineage>
</organism>
<dbReference type="Pfam" id="PF07460">
    <property type="entry name" value="NUMOD3"/>
    <property type="match status" value="1"/>
</dbReference>
<dbReference type="EMBL" id="CP000001">
    <property type="protein sequence ID" value="AAU16837.1"/>
    <property type="molecule type" value="Genomic_DNA"/>
</dbReference>
<dbReference type="KEGG" id="bcz:BCE33L3428"/>
<dbReference type="NCBIfam" id="TIGR01453">
    <property type="entry name" value="grpIintron_endo"/>
    <property type="match status" value="1"/>
</dbReference>
<evidence type="ECO:0000259" key="2">
    <source>
        <dbReference type="PROSITE" id="PS50164"/>
    </source>
</evidence>
<dbReference type="GO" id="GO:0003677">
    <property type="term" value="F:DNA binding"/>
    <property type="evidence" value="ECO:0007669"/>
    <property type="project" value="InterPro"/>
</dbReference>
<reference evidence="4" key="1">
    <citation type="journal article" date="2006" name="J. Bacteriol.">
        <title>Pathogenomic sequence analysis of Bacillus cereus and Bacillus thuringiensis isolates closely related to Bacillus anthracis.</title>
        <authorList>
            <person name="Han C.S."/>
            <person name="Xie G."/>
            <person name="Challacombe J.F."/>
            <person name="Altherr M.R."/>
            <person name="Bhotika S.S."/>
            <person name="Brown N."/>
            <person name="Bruce D."/>
            <person name="Campbell C.S."/>
            <person name="Campbell M.L."/>
            <person name="Chen J."/>
            <person name="Chertkov O."/>
            <person name="Cleland C."/>
            <person name="Dimitrijevic M."/>
            <person name="Doggett N.A."/>
            <person name="Fawcett J.J."/>
            <person name="Glavina T."/>
            <person name="Goodwin L.A."/>
            <person name="Green L.D."/>
            <person name="Hill K.K."/>
            <person name="Hitchcock P."/>
            <person name="Jackson P.J."/>
            <person name="Keim P."/>
            <person name="Kewalramani A.R."/>
            <person name="Longmire J."/>
            <person name="Lucas S."/>
            <person name="Malfatti S."/>
            <person name="McMurry K."/>
            <person name="Meincke L.J."/>
            <person name="Misra M."/>
            <person name="Moseman B.L."/>
            <person name="Mundt M."/>
            <person name="Munk A.C."/>
            <person name="Okinaka R.T."/>
            <person name="Parson-Quintana B."/>
            <person name="Reilly L.P."/>
            <person name="Richardson P."/>
            <person name="Robinson D.L."/>
            <person name="Rubin E."/>
            <person name="Saunders E."/>
            <person name="Tapia R."/>
            <person name="Tesmer J.G."/>
            <person name="Thayer N."/>
            <person name="Thompson L.S."/>
            <person name="Tice H."/>
            <person name="Ticknor L.O."/>
            <person name="Wills P.L."/>
            <person name="Brettin T.S."/>
            <person name="Gilna P."/>
        </authorList>
    </citation>
    <scope>NUCLEOTIDE SEQUENCE [LARGE SCALE GENOMIC DNA]</scope>
    <source>
        <strain evidence="4">ZK / E33L</strain>
    </source>
</reference>
<comment type="similarity">
    <text evidence="1">To endonucleases of group I introns of fungi and phage.</text>
</comment>
<dbReference type="InterPro" id="IPR035901">
    <property type="entry name" value="GIY-YIG_endonuc_sf"/>
</dbReference>
<evidence type="ECO:0000313" key="3">
    <source>
        <dbReference type="EMBL" id="AAU16837.1"/>
    </source>
</evidence>
<accession>Q637A6</accession>
<keyword evidence="3" id="KW-0255">Endonuclease</keyword>
<dbReference type="SUPFAM" id="SSF64496">
    <property type="entry name" value="DNA-binding domain of intron-encoded endonucleases"/>
    <property type="match status" value="1"/>
</dbReference>
<dbReference type="PROSITE" id="PS50164">
    <property type="entry name" value="GIY_YIG"/>
    <property type="match status" value="1"/>
</dbReference>
<dbReference type="CDD" id="cd10437">
    <property type="entry name" value="GIY-YIG_HE_I-TevI_like"/>
    <property type="match status" value="1"/>
</dbReference>
<protein>
    <submittedName>
        <fullName evidence="3">GIY-YIG catalytic domain containing protein possible intron encoded endonuclease</fullName>
    </submittedName>
</protein>
<dbReference type="InterPro" id="IPR003611">
    <property type="entry name" value="NUMOD3"/>
</dbReference>
<dbReference type="Proteomes" id="UP000002612">
    <property type="component" value="Chromosome"/>
</dbReference>
<evidence type="ECO:0000256" key="1">
    <source>
        <dbReference type="ARBA" id="ARBA00010045"/>
    </source>
</evidence>
<keyword evidence="3" id="KW-0378">Hydrolase</keyword>
<dbReference type="InterPro" id="IPR006350">
    <property type="entry name" value="Intron_endoG1"/>
</dbReference>
<proteinExistence type="predicted"/>
<dbReference type="SUPFAM" id="SSF82771">
    <property type="entry name" value="GIY-YIG endonuclease"/>
    <property type="match status" value="1"/>
</dbReference>
<feature type="domain" description="GIY-YIG" evidence="2">
    <location>
        <begin position="1"/>
        <end position="92"/>
    </location>
</feature>
<gene>
    <name evidence="3" type="ordered locus">BCE33L3428</name>
</gene>
<evidence type="ECO:0000313" key="4">
    <source>
        <dbReference type="Proteomes" id="UP000002612"/>
    </source>
</evidence>
<dbReference type="PATRIC" id="fig|288681.22.peg.1987"/>
<dbReference type="SMART" id="SM00465">
    <property type="entry name" value="GIYc"/>
    <property type="match status" value="1"/>
</dbReference>
<keyword evidence="3" id="KW-0540">Nuclease</keyword>
<dbReference type="Pfam" id="PF01541">
    <property type="entry name" value="GIY-YIG"/>
    <property type="match status" value="1"/>
</dbReference>
<dbReference type="RefSeq" id="WP_000834963.1">
    <property type="nucleotide sequence ID" value="NC_006274.1"/>
</dbReference>
<dbReference type="AlphaFoldDB" id="Q637A6"/>
<name>Q637A6_BACCZ</name>